<dbReference type="AlphaFoldDB" id="A0A423JDS3"/>
<keyword evidence="1" id="KW-0732">Signal</keyword>
<dbReference type="GO" id="GO:0030638">
    <property type="term" value="P:polyketide metabolic process"/>
    <property type="evidence" value="ECO:0007669"/>
    <property type="project" value="InterPro"/>
</dbReference>
<dbReference type="RefSeq" id="WP_123494964.1">
    <property type="nucleotide sequence ID" value="NZ_JBNDKA010000001.1"/>
</dbReference>
<evidence type="ECO:0000256" key="1">
    <source>
        <dbReference type="SAM" id="SignalP"/>
    </source>
</evidence>
<dbReference type="PANTHER" id="PTHR38436">
    <property type="entry name" value="POLYKETIDE CYCLASE SNOAL-LIKE DOMAIN"/>
    <property type="match status" value="1"/>
</dbReference>
<dbReference type="InterPro" id="IPR032710">
    <property type="entry name" value="NTF2-like_dom_sf"/>
</dbReference>
<sequence>MSLLPVARLTRASCWLLTSLVTVALTPVFAATDSLVQPRTVIVDHSLAKTQVEAQILAARRYGTFWTTGDEALARAALAPDFKDSTLPPGRPQGITGPIAASKTMHAAIPDIQCEVEQMMVVGDRVIAHLRFTGHFTGQFKNVQGRGQPIDFIATDIYRVVEGRIAENWHLEDNLTLLQQLGLIAK</sequence>
<dbReference type="Pfam" id="PF07366">
    <property type="entry name" value="SnoaL"/>
    <property type="match status" value="1"/>
</dbReference>
<dbReference type="EMBL" id="MOBL01000004">
    <property type="protein sequence ID" value="RON35792.1"/>
    <property type="molecule type" value="Genomic_DNA"/>
</dbReference>
<feature type="signal peptide" evidence="1">
    <location>
        <begin position="1"/>
        <end position="30"/>
    </location>
</feature>
<reference evidence="2 3" key="1">
    <citation type="submission" date="2016-10" db="EMBL/GenBank/DDBJ databases">
        <title>Comparative genome analysis of multiple Pseudomonas spp. focuses on biocontrol and plant growth promoting traits.</title>
        <authorList>
            <person name="Tao X.-Y."/>
            <person name="Taylor C.G."/>
        </authorList>
    </citation>
    <scope>NUCLEOTIDE SEQUENCE [LARGE SCALE GENOMIC DNA]</scope>
    <source>
        <strain evidence="2 3">94G2</strain>
    </source>
</reference>
<proteinExistence type="predicted"/>
<dbReference type="SUPFAM" id="SSF54427">
    <property type="entry name" value="NTF2-like"/>
    <property type="match status" value="1"/>
</dbReference>
<dbReference type="PANTHER" id="PTHR38436:SF1">
    <property type="entry name" value="ESTER CYCLASE"/>
    <property type="match status" value="1"/>
</dbReference>
<dbReference type="Gene3D" id="3.10.450.50">
    <property type="match status" value="1"/>
</dbReference>
<dbReference type="Proteomes" id="UP000283260">
    <property type="component" value="Unassembled WGS sequence"/>
</dbReference>
<dbReference type="InterPro" id="IPR009959">
    <property type="entry name" value="Cyclase_SnoaL-like"/>
</dbReference>
<evidence type="ECO:0000313" key="2">
    <source>
        <dbReference type="EMBL" id="RON35792.1"/>
    </source>
</evidence>
<comment type="caution">
    <text evidence="2">The sequence shown here is derived from an EMBL/GenBank/DDBJ whole genome shotgun (WGS) entry which is preliminary data.</text>
</comment>
<feature type="chain" id="PRO_5019003096" evidence="1">
    <location>
        <begin position="31"/>
        <end position="186"/>
    </location>
</feature>
<evidence type="ECO:0000313" key="3">
    <source>
        <dbReference type="Proteomes" id="UP000283260"/>
    </source>
</evidence>
<gene>
    <name evidence="2" type="ORF">BK661_05400</name>
</gene>
<organism evidence="2 3">
    <name type="scientific">Pseudomonas frederiksbergensis</name>
    <dbReference type="NCBI Taxonomy" id="104087"/>
    <lineage>
        <taxon>Bacteria</taxon>
        <taxon>Pseudomonadati</taxon>
        <taxon>Pseudomonadota</taxon>
        <taxon>Gammaproteobacteria</taxon>
        <taxon>Pseudomonadales</taxon>
        <taxon>Pseudomonadaceae</taxon>
        <taxon>Pseudomonas</taxon>
    </lineage>
</organism>
<protein>
    <submittedName>
        <fullName evidence="2">Polyketide cyclase</fullName>
    </submittedName>
</protein>
<accession>A0A423JDS3</accession>
<name>A0A423JDS3_9PSED</name>